<dbReference type="KEGG" id="bvk:117235531"/>
<dbReference type="SUPFAM" id="SSF56059">
    <property type="entry name" value="Glutathione synthetase ATP-binding domain-like"/>
    <property type="match status" value="1"/>
</dbReference>
<dbReference type="GO" id="GO:0000226">
    <property type="term" value="P:microtubule cytoskeleton organization"/>
    <property type="evidence" value="ECO:0007669"/>
    <property type="project" value="TreeGrafter"/>
</dbReference>
<evidence type="ECO:0000256" key="1">
    <source>
        <dbReference type="ARBA" id="ARBA00022598"/>
    </source>
</evidence>
<feature type="region of interest" description="Disordered" evidence="4">
    <location>
        <begin position="1"/>
        <end position="22"/>
    </location>
</feature>
<dbReference type="Proteomes" id="UP000504631">
    <property type="component" value="Unplaced"/>
</dbReference>
<evidence type="ECO:0000313" key="5">
    <source>
        <dbReference type="Proteomes" id="UP000504631"/>
    </source>
</evidence>
<evidence type="ECO:0000256" key="2">
    <source>
        <dbReference type="ARBA" id="ARBA00022741"/>
    </source>
</evidence>
<dbReference type="PANTHER" id="PTHR12241:SF162">
    <property type="entry name" value="TUBULIN MONOGLUTAMYLASE TTLL4"/>
    <property type="match status" value="1"/>
</dbReference>
<dbReference type="GO" id="GO:0036064">
    <property type="term" value="C:ciliary basal body"/>
    <property type="evidence" value="ECO:0007669"/>
    <property type="project" value="TreeGrafter"/>
</dbReference>
<sequence length="623" mass="72446">MQADLGHPKPRKYEGSSSRCAATSTSNGCMINLNSDSDEEWLTYEKLTEIVFLRSKAKSTDHRSAFLRNNQAKSVDVIRHQSAKLAKNKSIVLKNAAQPVVFDKRADGDKATENISPLPLRASLFPRVSPYVLFQSHDHIPKKLPKDFARLLKWKFTTSMPRVLIKILISSGYQVVNKGTDWSGVWNLSSKDTARYQRMKSFQKMNNIPGSENIGNKDLLWTHLNRMSRKFGPQEYNFMPRTYVLPKEIQKFESMWSRHGMGTTWIIKPPSAGRGQGIKIVNQWWEIPKWHSVIIQRYITRPKLINGLKFDLRIYVLLTSINPMRIYVYKEGLVRFASVRYVRGANLSDKYMHLTNSSVNKQNPAYVVNDGVNSFKGHKWSFASLWSYLRQERVDVADLWSRIKDIIVKTFISVESSMNATILQSLVSSYTCYELYGFDVLLDEDLRPWLLEVNILPSLQTDSPLDIAIKGPLVKDVLNVAGYQIPKNEQISSNGVCNKKYDSIGHNYRLYSTALNLHEKTKQNEINAMQTRDEYLDGILQNLTRDDLRQLIRYEDELSQADNFEKLFPTKDSYLYFKFFEVERYYDRLLDAWEYRYSDNRKEGIRRLKRHCETMQHLDQATD</sequence>
<dbReference type="RefSeq" id="XP_033353551.1">
    <property type="nucleotide sequence ID" value="XM_033497660.1"/>
</dbReference>
<dbReference type="GO" id="GO:0005524">
    <property type="term" value="F:ATP binding"/>
    <property type="evidence" value="ECO:0007669"/>
    <property type="project" value="UniProtKB-KW"/>
</dbReference>
<dbReference type="InterPro" id="IPR004344">
    <property type="entry name" value="TTL/TTLL_fam"/>
</dbReference>
<dbReference type="GO" id="GO:0015631">
    <property type="term" value="F:tubulin binding"/>
    <property type="evidence" value="ECO:0007669"/>
    <property type="project" value="TreeGrafter"/>
</dbReference>
<dbReference type="Pfam" id="PF03133">
    <property type="entry name" value="TTL"/>
    <property type="match status" value="1"/>
</dbReference>
<accession>A0A6J3KMX4</accession>
<keyword evidence="1" id="KW-0436">Ligase</keyword>
<name>A0A6J3KMX4_9HYME</name>
<dbReference type="PANTHER" id="PTHR12241">
    <property type="entry name" value="TUBULIN POLYGLUTAMYLASE"/>
    <property type="match status" value="1"/>
</dbReference>
<organism evidence="5 6">
    <name type="scientific">Bombus vosnesenskii</name>
    <dbReference type="NCBI Taxonomy" id="207650"/>
    <lineage>
        <taxon>Eukaryota</taxon>
        <taxon>Metazoa</taxon>
        <taxon>Ecdysozoa</taxon>
        <taxon>Arthropoda</taxon>
        <taxon>Hexapoda</taxon>
        <taxon>Insecta</taxon>
        <taxon>Pterygota</taxon>
        <taxon>Neoptera</taxon>
        <taxon>Endopterygota</taxon>
        <taxon>Hymenoptera</taxon>
        <taxon>Apocrita</taxon>
        <taxon>Aculeata</taxon>
        <taxon>Apoidea</taxon>
        <taxon>Anthophila</taxon>
        <taxon>Apidae</taxon>
        <taxon>Bombus</taxon>
        <taxon>Pyrobombus</taxon>
    </lineage>
</organism>
<dbReference type="GO" id="GO:0070740">
    <property type="term" value="F:tubulin-glutamic acid ligase activity"/>
    <property type="evidence" value="ECO:0007669"/>
    <property type="project" value="TreeGrafter"/>
</dbReference>
<evidence type="ECO:0000256" key="4">
    <source>
        <dbReference type="SAM" id="MobiDB-lite"/>
    </source>
</evidence>
<dbReference type="GeneID" id="117235531"/>
<proteinExistence type="predicted"/>
<gene>
    <name evidence="6" type="primary">LOC117235531</name>
</gene>
<dbReference type="Gene3D" id="3.30.470.20">
    <property type="entry name" value="ATP-grasp fold, B domain"/>
    <property type="match status" value="1"/>
</dbReference>
<keyword evidence="2" id="KW-0547">Nucleotide-binding</keyword>
<keyword evidence="5" id="KW-1185">Reference proteome</keyword>
<dbReference type="PROSITE" id="PS51221">
    <property type="entry name" value="TTL"/>
    <property type="match status" value="1"/>
</dbReference>
<evidence type="ECO:0000256" key="3">
    <source>
        <dbReference type="ARBA" id="ARBA00022840"/>
    </source>
</evidence>
<protein>
    <submittedName>
        <fullName evidence="6">Tubulin polyglutamylase TTLL4-like</fullName>
    </submittedName>
</protein>
<evidence type="ECO:0000313" key="6">
    <source>
        <dbReference type="RefSeq" id="XP_033353551.1"/>
    </source>
</evidence>
<reference evidence="6" key="1">
    <citation type="submission" date="2025-08" db="UniProtKB">
        <authorList>
            <consortium name="RefSeq"/>
        </authorList>
    </citation>
    <scope>IDENTIFICATION</scope>
    <source>
        <tissue evidence="6">Muscle</tissue>
    </source>
</reference>
<keyword evidence="3" id="KW-0067">ATP-binding</keyword>
<dbReference type="AlphaFoldDB" id="A0A6J3KMX4"/>